<evidence type="ECO:0000313" key="4">
    <source>
        <dbReference type="RefSeq" id="XP_025052029.1"/>
    </source>
</evidence>
<dbReference type="KEGG" id="asn:112549183"/>
<dbReference type="Proteomes" id="UP000189705">
    <property type="component" value="Unplaced"/>
</dbReference>
<gene>
    <name evidence="4" type="primary">FUZ</name>
</gene>
<evidence type="ECO:0000259" key="2">
    <source>
        <dbReference type="Pfam" id="PF19038"/>
    </source>
</evidence>
<dbReference type="GO" id="GO:0016192">
    <property type="term" value="P:vesicle-mediated transport"/>
    <property type="evidence" value="ECO:0007669"/>
    <property type="project" value="InterPro"/>
</dbReference>
<dbReference type="STRING" id="38654.A0A3Q0FXF9"/>
<protein>
    <submittedName>
        <fullName evidence="4">Protein fuzzy homolog</fullName>
    </submittedName>
</protein>
<feature type="domain" description="FUZ/MON1/HPS1 first Longin" evidence="1">
    <location>
        <begin position="1"/>
        <end position="87"/>
    </location>
</feature>
<dbReference type="PANTHER" id="PTHR13559:SF1">
    <property type="entry name" value="PROTEIN FUZZY HOMOLOG"/>
    <property type="match status" value="1"/>
</dbReference>
<dbReference type="InterPro" id="IPR026069">
    <property type="entry name" value="Fuzzy"/>
</dbReference>
<proteinExistence type="predicted"/>
<feature type="domain" description="FUZ/MON1/HPS1 third Longin" evidence="2">
    <location>
        <begin position="173"/>
        <end position="291"/>
    </location>
</feature>
<dbReference type="CTD" id="80199"/>
<dbReference type="GO" id="GO:1905515">
    <property type="term" value="P:non-motile cilium assembly"/>
    <property type="evidence" value="ECO:0007669"/>
    <property type="project" value="TreeGrafter"/>
</dbReference>
<reference evidence="4" key="1">
    <citation type="submission" date="2025-08" db="UniProtKB">
        <authorList>
            <consortium name="RefSeq"/>
        </authorList>
    </citation>
    <scope>IDENTIFICATION</scope>
</reference>
<dbReference type="InParanoid" id="A0A3Q0FXF9"/>
<dbReference type="Pfam" id="PF19038">
    <property type="entry name" value="Fuz_longin_3"/>
    <property type="match status" value="1"/>
</dbReference>
<organism evidence="3 4">
    <name type="scientific">Alligator sinensis</name>
    <name type="common">Chinese alligator</name>
    <dbReference type="NCBI Taxonomy" id="38654"/>
    <lineage>
        <taxon>Eukaryota</taxon>
        <taxon>Metazoa</taxon>
        <taxon>Chordata</taxon>
        <taxon>Craniata</taxon>
        <taxon>Vertebrata</taxon>
        <taxon>Euteleostomi</taxon>
        <taxon>Archelosauria</taxon>
        <taxon>Archosauria</taxon>
        <taxon>Crocodylia</taxon>
        <taxon>Alligatoridae</taxon>
        <taxon>Alligatorinae</taxon>
        <taxon>Alligator</taxon>
    </lineage>
</organism>
<dbReference type="PANTHER" id="PTHR13559">
    <property type="entry name" value="INTRACELLULAR TRAFFIC PROTEIN-RELATED"/>
    <property type="match status" value="1"/>
</dbReference>
<evidence type="ECO:0000259" key="1">
    <source>
        <dbReference type="Pfam" id="PF19036"/>
    </source>
</evidence>
<accession>A0A3Q0FXF9</accession>
<dbReference type="AlphaFoldDB" id="A0A3Q0FXF9"/>
<sequence>MFGSNLDVALTAARTEGTRVLWRAFHESITLIVISSEEGASDFTLSRLLDNVFSVMVLVLGLEELANIRNVERLKKDLRACYKLIDSFLMPGERTGDLTHCVECVLVPCSTILQVPHRLLTFQLLPGLDICLLCGPSPSLEAVETELVPQFWKPLLEPLRACARPPSVPLHPGVLAYLLINHEQKRSLSAVLPRGVQAEGPALPLGSCASVLRAFYALVVSHYFPCDGSPVPPLELPLGGGSHSAQHCYVVSAGYKAYAAQAPPHQLFLLLAPEVPTFALRPLATHILQYLVGDAAF</sequence>
<keyword evidence="3" id="KW-1185">Reference proteome</keyword>
<dbReference type="Pfam" id="PF19036">
    <property type="entry name" value="Fuz_longin_1"/>
    <property type="match status" value="1"/>
</dbReference>
<dbReference type="InterPro" id="IPR043972">
    <property type="entry name" value="FUZ/MON1/HPS1_longin_1"/>
</dbReference>
<name>A0A3Q0FXF9_ALLSI</name>
<dbReference type="RefSeq" id="XP_025052029.1">
    <property type="nucleotide sequence ID" value="XM_025196244.1"/>
</dbReference>
<evidence type="ECO:0000313" key="3">
    <source>
        <dbReference type="Proteomes" id="UP000189705"/>
    </source>
</evidence>
<dbReference type="InterPro" id="IPR043970">
    <property type="entry name" value="FUZ/MON1/HPS1_longin_3"/>
</dbReference>
<dbReference type="GeneID" id="112549183"/>